<dbReference type="Proteomes" id="UP000326396">
    <property type="component" value="Linkage Group LG19"/>
</dbReference>
<keyword evidence="2" id="KW-1185">Reference proteome</keyword>
<dbReference type="AlphaFoldDB" id="A0A5N6NJT4"/>
<reference evidence="1 2" key="1">
    <citation type="submission" date="2019-05" db="EMBL/GenBank/DDBJ databases">
        <title>Mikania micrantha, genome provides insights into the molecular mechanism of rapid growth.</title>
        <authorList>
            <person name="Liu B."/>
        </authorList>
    </citation>
    <scope>NUCLEOTIDE SEQUENCE [LARGE SCALE GENOMIC DNA]</scope>
    <source>
        <strain evidence="1">NLD-2019</strain>
        <tissue evidence="1">Leaf</tissue>
    </source>
</reference>
<proteinExistence type="predicted"/>
<accession>A0A5N6NJT4</accession>
<gene>
    <name evidence="1" type="ORF">E3N88_20922</name>
</gene>
<name>A0A5N6NJT4_9ASTR</name>
<evidence type="ECO:0000313" key="1">
    <source>
        <dbReference type="EMBL" id="KAD4888849.1"/>
    </source>
</evidence>
<organism evidence="1 2">
    <name type="scientific">Mikania micrantha</name>
    <name type="common">bitter vine</name>
    <dbReference type="NCBI Taxonomy" id="192012"/>
    <lineage>
        <taxon>Eukaryota</taxon>
        <taxon>Viridiplantae</taxon>
        <taxon>Streptophyta</taxon>
        <taxon>Embryophyta</taxon>
        <taxon>Tracheophyta</taxon>
        <taxon>Spermatophyta</taxon>
        <taxon>Magnoliopsida</taxon>
        <taxon>eudicotyledons</taxon>
        <taxon>Gunneridae</taxon>
        <taxon>Pentapetalae</taxon>
        <taxon>asterids</taxon>
        <taxon>campanulids</taxon>
        <taxon>Asterales</taxon>
        <taxon>Asteraceae</taxon>
        <taxon>Asteroideae</taxon>
        <taxon>Heliantheae alliance</taxon>
        <taxon>Eupatorieae</taxon>
        <taxon>Mikania</taxon>
    </lineage>
</organism>
<sequence length="149" mass="17756">MRLRVLGFRQTKGMRLRRWSRLSRAEYHHRGSRVSSDEGMRRFRRRDANSQLLWSRWWTKTAVVAVEDEGGGGRGGGRRRRWSRWWTKATVVGRDLVDREVKEKGRSADETWEEAIRHKKSLIHVCAKKRILWVTTIRFSFCTFLNVAK</sequence>
<comment type="caution">
    <text evidence="1">The sequence shown here is derived from an EMBL/GenBank/DDBJ whole genome shotgun (WGS) entry which is preliminary data.</text>
</comment>
<protein>
    <submittedName>
        <fullName evidence="1">Uncharacterized protein</fullName>
    </submittedName>
</protein>
<evidence type="ECO:0000313" key="2">
    <source>
        <dbReference type="Proteomes" id="UP000326396"/>
    </source>
</evidence>
<dbReference type="EMBL" id="SZYD01000011">
    <property type="protein sequence ID" value="KAD4888849.1"/>
    <property type="molecule type" value="Genomic_DNA"/>
</dbReference>